<dbReference type="GO" id="GO:0005634">
    <property type="term" value="C:nucleus"/>
    <property type="evidence" value="ECO:0007669"/>
    <property type="project" value="UniProtKB-SubCell"/>
</dbReference>
<feature type="domain" description="RNA polymerase Rpb4/RPC9 core" evidence="4">
    <location>
        <begin position="22"/>
        <end position="144"/>
    </location>
</feature>
<dbReference type="InterPro" id="IPR010997">
    <property type="entry name" value="HRDC-like_sf"/>
</dbReference>
<evidence type="ECO:0000256" key="1">
    <source>
        <dbReference type="ARBA" id="ARBA00004123"/>
    </source>
</evidence>
<evidence type="ECO:0000256" key="3">
    <source>
        <dbReference type="ARBA" id="ARBA00025724"/>
    </source>
</evidence>
<proteinExistence type="inferred from homology"/>
<dbReference type="PANTHER" id="PTHR21297">
    <property type="entry name" value="DNA-DIRECTED RNA POLYMERASE II"/>
    <property type="match status" value="1"/>
</dbReference>
<name>A0A6A6H0Z1_VIRVR</name>
<evidence type="ECO:0000259" key="4">
    <source>
        <dbReference type="SMART" id="SM00657"/>
    </source>
</evidence>
<dbReference type="GO" id="GO:0030880">
    <property type="term" value="C:RNA polymerase complex"/>
    <property type="evidence" value="ECO:0007669"/>
    <property type="project" value="InterPro"/>
</dbReference>
<evidence type="ECO:0000313" key="6">
    <source>
        <dbReference type="Proteomes" id="UP000800092"/>
    </source>
</evidence>
<dbReference type="GO" id="GO:0006352">
    <property type="term" value="P:DNA-templated transcription initiation"/>
    <property type="evidence" value="ECO:0007669"/>
    <property type="project" value="InterPro"/>
</dbReference>
<dbReference type="AlphaFoldDB" id="A0A6A6H0Z1"/>
<protein>
    <submittedName>
        <fullName evidence="5">Polymerase II polypeptide D</fullName>
    </submittedName>
</protein>
<dbReference type="SMART" id="SM00657">
    <property type="entry name" value="RPOL4c"/>
    <property type="match status" value="1"/>
</dbReference>
<dbReference type="EMBL" id="ML991825">
    <property type="protein sequence ID" value="KAF2231549.1"/>
    <property type="molecule type" value="Genomic_DNA"/>
</dbReference>
<organism evidence="5 6">
    <name type="scientific">Viridothelium virens</name>
    <name type="common">Speckled blister lichen</name>
    <name type="synonym">Trypethelium virens</name>
    <dbReference type="NCBI Taxonomy" id="1048519"/>
    <lineage>
        <taxon>Eukaryota</taxon>
        <taxon>Fungi</taxon>
        <taxon>Dikarya</taxon>
        <taxon>Ascomycota</taxon>
        <taxon>Pezizomycotina</taxon>
        <taxon>Dothideomycetes</taxon>
        <taxon>Dothideomycetes incertae sedis</taxon>
        <taxon>Trypetheliales</taxon>
        <taxon>Trypetheliaceae</taxon>
        <taxon>Viridothelium</taxon>
    </lineage>
</organism>
<reference evidence="5" key="1">
    <citation type="journal article" date="2020" name="Stud. Mycol.">
        <title>101 Dothideomycetes genomes: a test case for predicting lifestyles and emergence of pathogens.</title>
        <authorList>
            <person name="Haridas S."/>
            <person name="Albert R."/>
            <person name="Binder M."/>
            <person name="Bloem J."/>
            <person name="Labutti K."/>
            <person name="Salamov A."/>
            <person name="Andreopoulos B."/>
            <person name="Baker S."/>
            <person name="Barry K."/>
            <person name="Bills G."/>
            <person name="Bluhm B."/>
            <person name="Cannon C."/>
            <person name="Castanera R."/>
            <person name="Culley D."/>
            <person name="Daum C."/>
            <person name="Ezra D."/>
            <person name="Gonzalez J."/>
            <person name="Henrissat B."/>
            <person name="Kuo A."/>
            <person name="Liang C."/>
            <person name="Lipzen A."/>
            <person name="Lutzoni F."/>
            <person name="Magnuson J."/>
            <person name="Mondo S."/>
            <person name="Nolan M."/>
            <person name="Ohm R."/>
            <person name="Pangilinan J."/>
            <person name="Park H.-J."/>
            <person name="Ramirez L."/>
            <person name="Alfaro M."/>
            <person name="Sun H."/>
            <person name="Tritt A."/>
            <person name="Yoshinaga Y."/>
            <person name="Zwiers L.-H."/>
            <person name="Turgeon B."/>
            <person name="Goodwin S."/>
            <person name="Spatafora J."/>
            <person name="Crous P."/>
            <person name="Grigoriev I."/>
        </authorList>
    </citation>
    <scope>NUCLEOTIDE SEQUENCE</scope>
    <source>
        <strain evidence="5">Tuck. ex Michener</strain>
    </source>
</reference>
<dbReference type="Pfam" id="PF03874">
    <property type="entry name" value="RNA_pol_Rpb4"/>
    <property type="match status" value="1"/>
</dbReference>
<dbReference type="InterPro" id="IPR045222">
    <property type="entry name" value="Rpb4-like"/>
</dbReference>
<dbReference type="OrthoDB" id="2186918at2759"/>
<keyword evidence="6" id="KW-1185">Reference proteome</keyword>
<sequence length="146" mass="16271">MASRPRPPPPAEEQVGQSLSLGEFQNVQSLSLSAARMILHAMINHRQKGSKDGSIAMPETETLNKTLDYLELFARFKDQETTQSVENILGNYDELDTFEKSQLASLCCVEVDEAKTLIPSLANKISDADLKDLLDQIIAKRQFMDS</sequence>
<keyword evidence="2" id="KW-0539">Nucleus</keyword>
<dbReference type="Proteomes" id="UP000800092">
    <property type="component" value="Unassembled WGS sequence"/>
</dbReference>
<gene>
    <name evidence="5" type="ORF">EV356DRAFT_506753</name>
</gene>
<dbReference type="InterPro" id="IPR038324">
    <property type="entry name" value="Rpb4/RPC9_sf"/>
</dbReference>
<dbReference type="SUPFAM" id="SSF47819">
    <property type="entry name" value="HRDC-like"/>
    <property type="match status" value="1"/>
</dbReference>
<comment type="similarity">
    <text evidence="3">Belongs to the eukaryotic RPB4 RNA polymerase subunit family.</text>
</comment>
<evidence type="ECO:0000256" key="2">
    <source>
        <dbReference type="ARBA" id="ARBA00023242"/>
    </source>
</evidence>
<evidence type="ECO:0000313" key="5">
    <source>
        <dbReference type="EMBL" id="KAF2231549.1"/>
    </source>
</evidence>
<accession>A0A6A6H0Z1</accession>
<dbReference type="InterPro" id="IPR005574">
    <property type="entry name" value="Rpb4/RPC9"/>
</dbReference>
<dbReference type="Gene3D" id="1.20.1250.40">
    <property type="match status" value="1"/>
</dbReference>
<dbReference type="InterPro" id="IPR006590">
    <property type="entry name" value="RNA_pol_Rpb4/RPC9_core"/>
</dbReference>
<dbReference type="GO" id="GO:0000166">
    <property type="term" value="F:nucleotide binding"/>
    <property type="evidence" value="ECO:0007669"/>
    <property type="project" value="InterPro"/>
</dbReference>
<comment type="subcellular location">
    <subcellularLocation>
        <location evidence="1">Nucleus</location>
    </subcellularLocation>
</comment>